<proteinExistence type="predicted"/>
<dbReference type="InterPro" id="IPR027417">
    <property type="entry name" value="P-loop_NTPase"/>
</dbReference>
<accession>A0A246GAA6</accession>
<gene>
    <name evidence="2" type="ORF">BWK62_08750</name>
</gene>
<dbReference type="AlphaFoldDB" id="A0A246GAA6"/>
<sequence>MVELIHLSMAKLTQIQKLEVIPQEIERYLHENATTQVALAQLAGIDKAYVNQIVKRNETIGKANIADKYYEAIALAIGLKLEKNYWSHFNTFNFQQAIITFENAREKKIRLGLDGDTGLGKTYAATLYKRKYPTTVFLVKCSSIENSKEFAINLAEEVGVATTGTKGAIIKRVCQKIKTLGNNPMIIIDEFENSKSGNIPTVKTIADELQGYAAVVIIGIDVQKMLAKGAEKRKNGFVQTNRRWSFGWTYLDPSIGEDIESICFELGITNKPAINWLKARVKDFDSLKNIISTAIEEAEKEDTEVTISLLNELFPM</sequence>
<organism evidence="2 3">
    <name type="scientific">Flavobacterium columnare</name>
    <dbReference type="NCBI Taxonomy" id="996"/>
    <lineage>
        <taxon>Bacteria</taxon>
        <taxon>Pseudomonadati</taxon>
        <taxon>Bacteroidota</taxon>
        <taxon>Flavobacteriia</taxon>
        <taxon>Flavobacteriales</taxon>
        <taxon>Flavobacteriaceae</taxon>
        <taxon>Flavobacterium</taxon>
    </lineage>
</organism>
<dbReference type="InterPro" id="IPR049945">
    <property type="entry name" value="AAA_22"/>
</dbReference>
<evidence type="ECO:0000313" key="3">
    <source>
        <dbReference type="Proteomes" id="UP000198034"/>
    </source>
</evidence>
<dbReference type="Gene3D" id="3.40.50.300">
    <property type="entry name" value="P-loop containing nucleotide triphosphate hydrolases"/>
    <property type="match status" value="1"/>
</dbReference>
<evidence type="ECO:0000259" key="1">
    <source>
        <dbReference type="Pfam" id="PF13401"/>
    </source>
</evidence>
<comment type="caution">
    <text evidence="2">The sequence shown here is derived from an EMBL/GenBank/DDBJ whole genome shotgun (WGS) entry which is preliminary data.</text>
</comment>
<dbReference type="GO" id="GO:0016887">
    <property type="term" value="F:ATP hydrolysis activity"/>
    <property type="evidence" value="ECO:0007669"/>
    <property type="project" value="InterPro"/>
</dbReference>
<reference evidence="2 3" key="1">
    <citation type="journal article" date="2017" name="Infect. Genet. Evol.">
        <title>Comparative genome analysis of fish pathogen Flavobacterium columnare reveals extensive sequence diversity within the species.</title>
        <authorList>
            <person name="Kayansamruaj P."/>
            <person name="Dong H.T."/>
            <person name="Hirono I."/>
            <person name="Kondo H."/>
            <person name="Senapin S."/>
            <person name="Rodkhum C."/>
        </authorList>
    </citation>
    <scope>NUCLEOTIDE SEQUENCE [LARGE SCALE GENOMIC DNA]</scope>
    <source>
        <strain evidence="2 3">1214</strain>
    </source>
</reference>
<name>A0A246GAA6_9FLAO</name>
<feature type="domain" description="ORC1/DEAH AAA+ ATPase" evidence="1">
    <location>
        <begin position="113"/>
        <end position="217"/>
    </location>
</feature>
<dbReference type="EMBL" id="MTCY01000022">
    <property type="protein sequence ID" value="OWP76866.1"/>
    <property type="molecule type" value="Genomic_DNA"/>
</dbReference>
<evidence type="ECO:0000313" key="2">
    <source>
        <dbReference type="EMBL" id="OWP76866.1"/>
    </source>
</evidence>
<protein>
    <recommendedName>
        <fullName evidence="1">ORC1/DEAH AAA+ ATPase domain-containing protein</fullName>
    </recommendedName>
</protein>
<dbReference type="Proteomes" id="UP000198034">
    <property type="component" value="Unassembled WGS sequence"/>
</dbReference>
<dbReference type="Pfam" id="PF13401">
    <property type="entry name" value="AAA_22"/>
    <property type="match status" value="1"/>
</dbReference>
<dbReference type="SUPFAM" id="SSF52540">
    <property type="entry name" value="P-loop containing nucleoside triphosphate hydrolases"/>
    <property type="match status" value="1"/>
</dbReference>